<evidence type="ECO:0000256" key="2">
    <source>
        <dbReference type="SAM" id="SignalP"/>
    </source>
</evidence>
<feature type="signal peptide" evidence="2">
    <location>
        <begin position="1"/>
        <end position="21"/>
    </location>
</feature>
<evidence type="ECO:0000256" key="1">
    <source>
        <dbReference type="ARBA" id="ARBA00022729"/>
    </source>
</evidence>
<organism evidence="4 5">
    <name type="scientific">Mycolicibacterium murale</name>
    <dbReference type="NCBI Taxonomy" id="182220"/>
    <lineage>
        <taxon>Bacteria</taxon>
        <taxon>Bacillati</taxon>
        <taxon>Actinomycetota</taxon>
        <taxon>Actinomycetes</taxon>
        <taxon>Mycobacteriales</taxon>
        <taxon>Mycobacteriaceae</taxon>
        <taxon>Mycolicibacterium</taxon>
    </lineage>
</organism>
<gene>
    <name evidence="4" type="ORF">MMUR_55000</name>
</gene>
<dbReference type="SUPFAM" id="SSF53850">
    <property type="entry name" value="Periplasmic binding protein-like II"/>
    <property type="match status" value="1"/>
</dbReference>
<dbReference type="PANTHER" id="PTHR35936">
    <property type="entry name" value="MEMBRANE-BOUND LYTIC MUREIN TRANSGLYCOSYLASE F"/>
    <property type="match status" value="1"/>
</dbReference>
<dbReference type="Gene3D" id="3.40.190.10">
    <property type="entry name" value="Periplasmic binding protein-like II"/>
    <property type="match status" value="2"/>
</dbReference>
<accession>A0A7I9WUH1</accession>
<keyword evidence="1 2" id="KW-0732">Signal</keyword>
<dbReference type="Proteomes" id="UP000465241">
    <property type="component" value="Unassembled WGS sequence"/>
</dbReference>
<reference evidence="4 5" key="1">
    <citation type="journal article" date="2019" name="Emerg. Microbes Infect.">
        <title>Comprehensive subspecies identification of 175 nontuberculous mycobacteria species based on 7547 genomic profiles.</title>
        <authorList>
            <person name="Matsumoto Y."/>
            <person name="Kinjo T."/>
            <person name="Motooka D."/>
            <person name="Nabeya D."/>
            <person name="Jung N."/>
            <person name="Uechi K."/>
            <person name="Horii T."/>
            <person name="Iida T."/>
            <person name="Fujita J."/>
            <person name="Nakamura S."/>
        </authorList>
    </citation>
    <scope>NUCLEOTIDE SEQUENCE [LARGE SCALE GENOMIC DNA]</scope>
    <source>
        <strain evidence="4 5">JCM 13392</strain>
    </source>
</reference>
<evidence type="ECO:0000313" key="5">
    <source>
        <dbReference type="Proteomes" id="UP000465241"/>
    </source>
</evidence>
<dbReference type="Pfam" id="PF00497">
    <property type="entry name" value="SBP_bac_3"/>
    <property type="match status" value="1"/>
</dbReference>
<dbReference type="AlphaFoldDB" id="A0A7I9WUH1"/>
<sequence length="298" mass="31303">MRRSTLGISAVVLAMAVAACSGNGGSEPAEPAAETVDELAALVPEEIASKGTINLGVNVDIAPLKFIDDMGEVTGFSVEQFKAASDLLGLQVNVEQGSFDSLIPGLESGRYDALASLADTAERQEKVRFVDFLRAGVSWVAKPDAGLQIASRDDLCGHSVAVLKGSGAETEMQEQIQVCATSGAPELQLASYADSNAALLAVDSGEDELAMIDSPAASYNAGAFPDKYSVAYTEYTNPNGIGFPMQPEGLADAYSAALKHMYEDGRYQELAGEFEIPEADLLTDFPINNGPQLKGQQP</sequence>
<evidence type="ECO:0000313" key="4">
    <source>
        <dbReference type="EMBL" id="GFG61364.1"/>
    </source>
</evidence>
<dbReference type="PANTHER" id="PTHR35936:SF17">
    <property type="entry name" value="ARGININE-BINDING EXTRACELLULAR PROTEIN ARTP"/>
    <property type="match status" value="1"/>
</dbReference>
<dbReference type="RefSeq" id="WP_193491158.1">
    <property type="nucleotide sequence ID" value="NZ_BAAAMC010000035.1"/>
</dbReference>
<comment type="caution">
    <text evidence="4">The sequence shown here is derived from an EMBL/GenBank/DDBJ whole genome shotgun (WGS) entry which is preliminary data.</text>
</comment>
<feature type="domain" description="Solute-binding protein family 3/N-terminal" evidence="3">
    <location>
        <begin position="52"/>
        <end position="278"/>
    </location>
</feature>
<proteinExistence type="predicted"/>
<evidence type="ECO:0000259" key="3">
    <source>
        <dbReference type="SMART" id="SM00062"/>
    </source>
</evidence>
<dbReference type="SMART" id="SM00062">
    <property type="entry name" value="PBPb"/>
    <property type="match status" value="1"/>
</dbReference>
<name>A0A7I9WUH1_9MYCO</name>
<dbReference type="InterPro" id="IPR001638">
    <property type="entry name" value="Solute-binding_3/MltF_N"/>
</dbReference>
<dbReference type="PROSITE" id="PS51257">
    <property type="entry name" value="PROKAR_LIPOPROTEIN"/>
    <property type="match status" value="1"/>
</dbReference>
<keyword evidence="5" id="KW-1185">Reference proteome</keyword>
<dbReference type="CDD" id="cd01004">
    <property type="entry name" value="PBP2_MidA_like"/>
    <property type="match status" value="1"/>
</dbReference>
<dbReference type="EMBL" id="BLKT01000003">
    <property type="protein sequence ID" value="GFG61364.1"/>
    <property type="molecule type" value="Genomic_DNA"/>
</dbReference>
<protein>
    <recommendedName>
        <fullName evidence="3">Solute-binding protein family 3/N-terminal domain-containing protein</fullName>
    </recommendedName>
</protein>
<feature type="chain" id="PRO_5038392753" description="Solute-binding protein family 3/N-terminal domain-containing protein" evidence="2">
    <location>
        <begin position="22"/>
        <end position="298"/>
    </location>
</feature>